<sequence>MYLPTPIRYGVAIAAIAVTGASLAAPQATTGLGASWPNTTDLSTSSRYHVYRFERAGVQYVQVNDAAGTVRGAIAVAGDQVIDLPIGLDASHWVIGNGDPAAPAGEPVYHDETVTISIAPQSNGTARMMVAPGTCDDPAVCSKRDP</sequence>
<evidence type="ECO:0000313" key="2">
    <source>
        <dbReference type="EMBL" id="NII06045.1"/>
    </source>
</evidence>
<name>A0A7X5U8V8_9GAMM</name>
<reference evidence="2 3" key="1">
    <citation type="submission" date="2020-03" db="EMBL/GenBank/DDBJ databases">
        <authorList>
            <person name="Lai Q."/>
        </authorList>
    </citation>
    <scope>NUCLEOTIDE SEQUENCE [LARGE SCALE GENOMIC DNA]</scope>
    <source>
        <strain evidence="2 3">CCUG 25036</strain>
    </source>
</reference>
<evidence type="ECO:0000313" key="3">
    <source>
        <dbReference type="Proteomes" id="UP000490980"/>
    </source>
</evidence>
<dbReference type="EMBL" id="JAARLZ010000003">
    <property type="protein sequence ID" value="NII06045.1"/>
    <property type="molecule type" value="Genomic_DNA"/>
</dbReference>
<evidence type="ECO:0000256" key="1">
    <source>
        <dbReference type="SAM" id="SignalP"/>
    </source>
</evidence>
<proteinExistence type="predicted"/>
<dbReference type="RefSeq" id="WP_166947143.1">
    <property type="nucleotide sequence ID" value="NZ_JAARLZ010000003.1"/>
</dbReference>
<comment type="caution">
    <text evidence="2">The sequence shown here is derived from an EMBL/GenBank/DDBJ whole genome shotgun (WGS) entry which is preliminary data.</text>
</comment>
<dbReference type="AlphaFoldDB" id="A0A7X5U8V8"/>
<organism evidence="2 3">
    <name type="scientific">Luteibacter anthropi</name>
    <dbReference type="NCBI Taxonomy" id="564369"/>
    <lineage>
        <taxon>Bacteria</taxon>
        <taxon>Pseudomonadati</taxon>
        <taxon>Pseudomonadota</taxon>
        <taxon>Gammaproteobacteria</taxon>
        <taxon>Lysobacterales</taxon>
        <taxon>Rhodanobacteraceae</taxon>
        <taxon>Luteibacter</taxon>
    </lineage>
</organism>
<keyword evidence="1" id="KW-0732">Signal</keyword>
<gene>
    <name evidence="2" type="ORF">HBF25_06535</name>
</gene>
<feature type="signal peptide" evidence="1">
    <location>
        <begin position="1"/>
        <end position="24"/>
    </location>
</feature>
<keyword evidence="3" id="KW-1185">Reference proteome</keyword>
<accession>A0A7X5U8V8</accession>
<dbReference type="Proteomes" id="UP000490980">
    <property type="component" value="Unassembled WGS sequence"/>
</dbReference>
<feature type="chain" id="PRO_5031507656" evidence="1">
    <location>
        <begin position="25"/>
        <end position="146"/>
    </location>
</feature>
<protein>
    <submittedName>
        <fullName evidence="2">Uncharacterized protein</fullName>
    </submittedName>
</protein>